<evidence type="ECO:0000256" key="1">
    <source>
        <dbReference type="SAM" id="Phobius"/>
    </source>
</evidence>
<feature type="transmembrane region" description="Helical" evidence="1">
    <location>
        <begin position="12"/>
        <end position="30"/>
    </location>
</feature>
<evidence type="ECO:0000313" key="2">
    <source>
        <dbReference type="EMBL" id="MBA8815588.1"/>
    </source>
</evidence>
<organism evidence="2 3">
    <name type="scientific">Microbacterium halimionae</name>
    <dbReference type="NCBI Taxonomy" id="1526413"/>
    <lineage>
        <taxon>Bacteria</taxon>
        <taxon>Bacillati</taxon>
        <taxon>Actinomycetota</taxon>
        <taxon>Actinomycetes</taxon>
        <taxon>Micrococcales</taxon>
        <taxon>Microbacteriaceae</taxon>
        <taxon>Microbacterium</taxon>
    </lineage>
</organism>
<comment type="caution">
    <text evidence="2">The sequence shown here is derived from an EMBL/GenBank/DDBJ whole genome shotgun (WGS) entry which is preliminary data.</text>
</comment>
<dbReference type="RefSeq" id="WP_167048525.1">
    <property type="nucleotide sequence ID" value="NZ_JAAOZB010000002.1"/>
</dbReference>
<feature type="transmembrane region" description="Helical" evidence="1">
    <location>
        <begin position="120"/>
        <end position="142"/>
    </location>
</feature>
<sequence length="149" mass="15964">MLAPSERMNRGRLWWAEGVSLAVIAAFFVVDDGTAGWPLLSGRWELRPDALTQLVPLFAWALSVQLVLLGGLYLFLRSVSRPAGHWEITFVVATCMATSIAPASGVLVSMELSGVEVVSLVAFGSGIAGCAAWLPITLALAIKHVRFQV</sequence>
<dbReference type="Proteomes" id="UP000526083">
    <property type="component" value="Unassembled WGS sequence"/>
</dbReference>
<feature type="transmembrane region" description="Helical" evidence="1">
    <location>
        <begin position="88"/>
        <end position="108"/>
    </location>
</feature>
<protein>
    <submittedName>
        <fullName evidence="2">Uncharacterized protein</fullName>
    </submittedName>
</protein>
<gene>
    <name evidence="2" type="ORF">FHX48_000640</name>
</gene>
<proteinExistence type="predicted"/>
<keyword evidence="1" id="KW-0812">Transmembrane</keyword>
<dbReference type="EMBL" id="JACGWY010000001">
    <property type="protein sequence ID" value="MBA8815588.1"/>
    <property type="molecule type" value="Genomic_DNA"/>
</dbReference>
<keyword evidence="1" id="KW-0472">Membrane</keyword>
<feature type="transmembrane region" description="Helical" evidence="1">
    <location>
        <begin position="50"/>
        <end position="76"/>
    </location>
</feature>
<reference evidence="2 3" key="1">
    <citation type="submission" date="2020-07" db="EMBL/GenBank/DDBJ databases">
        <title>Sequencing the genomes of 1000 actinobacteria strains.</title>
        <authorList>
            <person name="Klenk H.-P."/>
        </authorList>
    </citation>
    <scope>NUCLEOTIDE SEQUENCE [LARGE SCALE GENOMIC DNA]</scope>
    <source>
        <strain evidence="2 3">DSM 27576</strain>
    </source>
</reference>
<dbReference type="AlphaFoldDB" id="A0A7W3JML4"/>
<accession>A0A7W3JML4</accession>
<name>A0A7W3JML4_9MICO</name>
<keyword evidence="1" id="KW-1133">Transmembrane helix</keyword>
<evidence type="ECO:0000313" key="3">
    <source>
        <dbReference type="Proteomes" id="UP000526083"/>
    </source>
</evidence>
<keyword evidence="3" id="KW-1185">Reference proteome</keyword>